<accession>A0A178W012</accession>
<name>A0A178W012_ARATH</name>
<feature type="compositionally biased region" description="Low complexity" evidence="1">
    <location>
        <begin position="303"/>
        <end position="317"/>
    </location>
</feature>
<proteinExistence type="predicted"/>
<dbReference type="PANTHER" id="PTHR47286">
    <property type="entry name" value="F3I6.9 PROTEIN"/>
    <property type="match status" value="1"/>
</dbReference>
<comment type="caution">
    <text evidence="2">The sequence shown here is derived from an EMBL/GenBank/DDBJ whole genome shotgun (WGS) entry which is preliminary data.</text>
</comment>
<feature type="compositionally biased region" description="Basic and acidic residues" evidence="1">
    <location>
        <begin position="225"/>
        <end position="243"/>
    </location>
</feature>
<evidence type="ECO:0000256" key="1">
    <source>
        <dbReference type="SAM" id="MobiDB-lite"/>
    </source>
</evidence>
<evidence type="ECO:0008006" key="4">
    <source>
        <dbReference type="Google" id="ProtNLM"/>
    </source>
</evidence>
<dbReference type="PANTHER" id="PTHR47286:SF5">
    <property type="entry name" value="NEUROFILAMENT HEAVY PROTEIN"/>
    <property type="match status" value="1"/>
</dbReference>
<feature type="region of interest" description="Disordered" evidence="1">
    <location>
        <begin position="225"/>
        <end position="338"/>
    </location>
</feature>
<feature type="compositionally biased region" description="Basic and acidic residues" evidence="1">
    <location>
        <begin position="448"/>
        <end position="465"/>
    </location>
</feature>
<evidence type="ECO:0000313" key="3">
    <source>
        <dbReference type="Proteomes" id="UP000078284"/>
    </source>
</evidence>
<dbReference type="ExpressionAtlas" id="A0A178W012">
    <property type="expression patterns" value="baseline and differential"/>
</dbReference>
<feature type="compositionally biased region" description="Low complexity" evidence="1">
    <location>
        <begin position="433"/>
        <end position="443"/>
    </location>
</feature>
<feature type="region of interest" description="Disordered" evidence="1">
    <location>
        <begin position="406"/>
        <end position="504"/>
    </location>
</feature>
<dbReference type="AlphaFoldDB" id="A0A178W012"/>
<evidence type="ECO:0000313" key="2">
    <source>
        <dbReference type="EMBL" id="OAP11867.1"/>
    </source>
</evidence>
<feature type="compositionally biased region" description="Basic and acidic residues" evidence="1">
    <location>
        <begin position="421"/>
        <end position="430"/>
    </location>
</feature>
<reference evidence="3" key="1">
    <citation type="journal article" date="2016" name="Proc. Natl. Acad. Sci. U.S.A.">
        <title>Chromosome-level assembly of Arabidopsis thaliana Ler reveals the extent of translocation and inversion polymorphisms.</title>
        <authorList>
            <person name="Zapata L."/>
            <person name="Ding J."/>
            <person name="Willing E.M."/>
            <person name="Hartwig B."/>
            <person name="Bezdan D."/>
            <person name="Jiao W.B."/>
            <person name="Patel V."/>
            <person name="Velikkakam James G."/>
            <person name="Koornneef M."/>
            <person name="Ossowski S."/>
            <person name="Schneeberger K."/>
        </authorList>
    </citation>
    <scope>NUCLEOTIDE SEQUENCE [LARGE SCALE GENOMIC DNA]</scope>
    <source>
        <strain evidence="3">cv. Landsberg erecta</strain>
    </source>
</reference>
<feature type="compositionally biased region" description="Low complexity" evidence="1">
    <location>
        <begin position="257"/>
        <end position="267"/>
    </location>
</feature>
<protein>
    <recommendedName>
        <fullName evidence="4">Neurofilament heavy protein</fullName>
    </recommendedName>
</protein>
<sequence>MVDMEVGIASGEDKITTAASSNQELQVSVSFGKFENDSLSWEKFSSFSPNKYLEEVEKCATAGSVAQKKAYFESHYKKIAERRADIIMEQEKLLERNASFRPNIQNRERTDDSDNDESMMIEFSTGYGSNGESTSEEDKLVTVIVTEVNETCNHKPLEETMDFKECRSSVDTGDDLSTLKLEEKLEEIVQVEDKEKVEEVICMKEEVKEDVPSKDTGQMSETLMKETKKEKDHNPIKKTDKNVRTNHMRASPKSNQVTKKPVTSKVVSGRKTQPSKEKSMTKATNKAASPVLKPPGFSTPRVSKPASTISSMSTSRSSVKKESVSTLLRKKQTAPKSLPISLNVDQSVSDPTAVPTTRKSLIMERMGDKDIVRRAFKSFQKSFDQMRSTDDGQDTAPKQVLAKATAVQRLGTTGQKNVRLAKSDGTERKGPNSHRSSSVVSKSNGTAEKQKDPSRLGTRAVERIHLQAKPKAEASNVKTRRQSPNPKENPIQGPLPKGYSDKVL</sequence>
<dbReference type="EMBL" id="LUHQ01000001">
    <property type="protein sequence ID" value="OAP11867.1"/>
    <property type="molecule type" value="Genomic_DNA"/>
</dbReference>
<gene>
    <name evidence="2" type="ordered locus">AXX17_At1g64240</name>
</gene>
<organism evidence="2 3">
    <name type="scientific">Arabidopsis thaliana</name>
    <name type="common">Mouse-ear cress</name>
    <dbReference type="NCBI Taxonomy" id="3702"/>
    <lineage>
        <taxon>Eukaryota</taxon>
        <taxon>Viridiplantae</taxon>
        <taxon>Streptophyta</taxon>
        <taxon>Embryophyta</taxon>
        <taxon>Tracheophyta</taxon>
        <taxon>Spermatophyta</taxon>
        <taxon>Magnoliopsida</taxon>
        <taxon>eudicotyledons</taxon>
        <taxon>Gunneridae</taxon>
        <taxon>Pentapetalae</taxon>
        <taxon>rosids</taxon>
        <taxon>malvids</taxon>
        <taxon>Brassicales</taxon>
        <taxon>Brassicaceae</taxon>
        <taxon>Camelineae</taxon>
        <taxon>Arabidopsis</taxon>
    </lineage>
</organism>
<dbReference type="Proteomes" id="UP000078284">
    <property type="component" value="Chromosome 1"/>
</dbReference>